<sequence>MVAISDVLVTFMGNKRQKHIVNEPEVENVHEREKEIKALHFQSSPERFSSLIARLNLKQRKAVRDMGFEALLRFKLAYLPGILAYWIVLNFEIASSSIVLISSNKLHVDVEDVHVTLGFPKGSLEIRRKKRLESHSFADALAERVGKDKMQLLDTDGENEMYADSEVGNNFKRCFLMLMENALIETPGDGYLKPKITSFVDDVSNVADYNWCNYTLFVIFSTRKNWELRKWKHFSGPVVFLVLCYVDRMVHCTRTVERCFPTFLGWTAENLKKRQKDEKATGGFGKAFLTPTLSNDALDRQKDIHAKEESIIFAEDFGDKVNPQEDQPPTESNIHKKFIDELLAAGKQIADAITDFVGKLSAAPANVRDMDCFKIATNTCRTLVGLTDRPESTSAKTVLNFTQAMEDGDLNNPEWLEAIEVMMKGIDTRLEIESQLQPIQYSGLDDIDSNTTTKGVVEDVVSPGVDKIGVTETEINDNKNTDDTQHRTTRSVASPKKANVTTTGAKEQSLGCKTTKQWTSTVHKNDVHPGASHTPVVPKFVCTNDTTMESGKNTKAALKQQATDKEKNDACTHNANKPTLRSRWNMGAPEMLRSPFNDRAITMGYHLAVEEKKVYYWVLSMKNEATELIVYNNHDIIVMHEDITSLVPYCKITVGVIDAWCCHLNDMEHLRGPSSPSRLFITSAICTYTIVQPRAHWNEKKAMSKFRERILAEFKYIGNFQLCAYNLIFFPIYASDHHYLVCFNFLKPAMTIIDSAKPPGNDYGIEKYGDVPAKLKKYFLHMLEYCSNMKQASALRKVEPAVLPIQWTTATNKSDSGVYVMRHMETYMTHKISDWKCRITSRSALSLQYLREKISKALLFGNSNALMGDLMNRTHTCYEEAKKKGPVDVEKMIATYTKD</sequence>
<evidence type="ECO:0000256" key="1">
    <source>
        <dbReference type="SAM" id="MobiDB-lite"/>
    </source>
</evidence>
<name>A0ABD1I620_SALDI</name>
<dbReference type="InterPro" id="IPR038765">
    <property type="entry name" value="Papain-like_cys_pep_sf"/>
</dbReference>
<feature type="compositionally biased region" description="Basic and acidic residues" evidence="1">
    <location>
        <begin position="476"/>
        <end position="486"/>
    </location>
</feature>
<dbReference type="Proteomes" id="UP001567538">
    <property type="component" value="Unassembled WGS sequence"/>
</dbReference>
<dbReference type="PANTHER" id="PTHR34835">
    <property type="entry name" value="OS07G0283600 PROTEIN-RELATED"/>
    <property type="match status" value="1"/>
</dbReference>
<accession>A0ABD1I620</accession>
<feature type="compositionally biased region" description="Polar residues" evidence="1">
    <location>
        <begin position="499"/>
        <end position="512"/>
    </location>
</feature>
<comment type="caution">
    <text evidence="2">The sequence shown here is derived from an EMBL/GenBank/DDBJ whole genome shotgun (WGS) entry which is preliminary data.</text>
</comment>
<protein>
    <recommendedName>
        <fullName evidence="4">Ubiquitin-like protease family profile domain-containing protein</fullName>
    </recommendedName>
</protein>
<organism evidence="2 3">
    <name type="scientific">Salvia divinorum</name>
    <name type="common">Maria pastora</name>
    <name type="synonym">Diviner's sage</name>
    <dbReference type="NCBI Taxonomy" id="28513"/>
    <lineage>
        <taxon>Eukaryota</taxon>
        <taxon>Viridiplantae</taxon>
        <taxon>Streptophyta</taxon>
        <taxon>Embryophyta</taxon>
        <taxon>Tracheophyta</taxon>
        <taxon>Spermatophyta</taxon>
        <taxon>Magnoliopsida</taxon>
        <taxon>eudicotyledons</taxon>
        <taxon>Gunneridae</taxon>
        <taxon>Pentapetalae</taxon>
        <taxon>asterids</taxon>
        <taxon>lamiids</taxon>
        <taxon>Lamiales</taxon>
        <taxon>Lamiaceae</taxon>
        <taxon>Nepetoideae</taxon>
        <taxon>Mentheae</taxon>
        <taxon>Salviinae</taxon>
        <taxon>Salvia</taxon>
        <taxon>Salvia subgen. Calosphace</taxon>
    </lineage>
</organism>
<evidence type="ECO:0000313" key="2">
    <source>
        <dbReference type="EMBL" id="KAL1564175.1"/>
    </source>
</evidence>
<gene>
    <name evidence="2" type="ORF">AAHA92_06551</name>
</gene>
<feature type="region of interest" description="Disordered" evidence="1">
    <location>
        <begin position="475"/>
        <end position="512"/>
    </location>
</feature>
<dbReference type="AlphaFoldDB" id="A0ABD1I620"/>
<dbReference type="PANTHER" id="PTHR34835:SF90">
    <property type="entry name" value="AMINOTRANSFERASE-LIKE PLANT MOBILE DOMAIN-CONTAINING PROTEIN"/>
    <property type="match status" value="1"/>
</dbReference>
<dbReference type="EMBL" id="JBEAFC010000003">
    <property type="protein sequence ID" value="KAL1564175.1"/>
    <property type="molecule type" value="Genomic_DNA"/>
</dbReference>
<keyword evidence="3" id="KW-1185">Reference proteome</keyword>
<evidence type="ECO:0000313" key="3">
    <source>
        <dbReference type="Proteomes" id="UP001567538"/>
    </source>
</evidence>
<dbReference type="Gene3D" id="3.40.395.10">
    <property type="entry name" value="Adenoviral Proteinase, Chain A"/>
    <property type="match status" value="1"/>
</dbReference>
<dbReference type="SUPFAM" id="SSF54001">
    <property type="entry name" value="Cysteine proteinases"/>
    <property type="match status" value="1"/>
</dbReference>
<proteinExistence type="predicted"/>
<reference evidence="2 3" key="1">
    <citation type="submission" date="2024-06" db="EMBL/GenBank/DDBJ databases">
        <title>A chromosome level genome sequence of Diviner's sage (Salvia divinorum).</title>
        <authorList>
            <person name="Ford S.A."/>
            <person name="Ro D.-K."/>
            <person name="Ness R.W."/>
            <person name="Phillips M.A."/>
        </authorList>
    </citation>
    <scope>NUCLEOTIDE SEQUENCE [LARGE SCALE GENOMIC DNA]</scope>
    <source>
        <strain evidence="2">SAF-2024a</strain>
        <tissue evidence="2">Leaf</tissue>
    </source>
</reference>
<evidence type="ECO:0008006" key="4">
    <source>
        <dbReference type="Google" id="ProtNLM"/>
    </source>
</evidence>